<evidence type="ECO:0000313" key="3">
    <source>
        <dbReference type="Proteomes" id="UP001287356"/>
    </source>
</evidence>
<dbReference type="InterPro" id="IPR032466">
    <property type="entry name" value="Metal_Hydrolase"/>
</dbReference>
<dbReference type="Proteomes" id="UP001287356">
    <property type="component" value="Unassembled WGS sequence"/>
</dbReference>
<feature type="domain" description="Amidohydrolase-related" evidence="1">
    <location>
        <begin position="66"/>
        <end position="211"/>
    </location>
</feature>
<gene>
    <name evidence="2" type="ORF">B0T24DRAFT_722550</name>
</gene>
<dbReference type="InterPro" id="IPR006680">
    <property type="entry name" value="Amidohydro-rel"/>
</dbReference>
<organism evidence="2 3">
    <name type="scientific">Lasiosphaeria ovina</name>
    <dbReference type="NCBI Taxonomy" id="92902"/>
    <lineage>
        <taxon>Eukaryota</taxon>
        <taxon>Fungi</taxon>
        <taxon>Dikarya</taxon>
        <taxon>Ascomycota</taxon>
        <taxon>Pezizomycotina</taxon>
        <taxon>Sordariomycetes</taxon>
        <taxon>Sordariomycetidae</taxon>
        <taxon>Sordariales</taxon>
        <taxon>Lasiosphaeriaceae</taxon>
        <taxon>Lasiosphaeria</taxon>
    </lineage>
</organism>
<dbReference type="Pfam" id="PF01979">
    <property type="entry name" value="Amidohydro_1"/>
    <property type="match status" value="1"/>
</dbReference>
<dbReference type="SUPFAM" id="SSF51556">
    <property type="entry name" value="Metallo-dependent hydrolases"/>
    <property type="match status" value="1"/>
</dbReference>
<dbReference type="InterPro" id="IPR051781">
    <property type="entry name" value="Metallo-dep_Hydrolase"/>
</dbReference>
<keyword evidence="3" id="KW-1185">Reference proteome</keyword>
<accession>A0AAE0K5I4</accession>
<dbReference type="SUPFAM" id="SSF51338">
    <property type="entry name" value="Composite domain of metallo-dependent hydrolases"/>
    <property type="match status" value="1"/>
</dbReference>
<reference evidence="2" key="1">
    <citation type="journal article" date="2023" name="Mol. Phylogenet. Evol.">
        <title>Genome-scale phylogeny and comparative genomics of the fungal order Sordariales.</title>
        <authorList>
            <person name="Hensen N."/>
            <person name="Bonometti L."/>
            <person name="Westerberg I."/>
            <person name="Brannstrom I.O."/>
            <person name="Guillou S."/>
            <person name="Cros-Aarteil S."/>
            <person name="Calhoun S."/>
            <person name="Haridas S."/>
            <person name="Kuo A."/>
            <person name="Mondo S."/>
            <person name="Pangilinan J."/>
            <person name="Riley R."/>
            <person name="LaButti K."/>
            <person name="Andreopoulos B."/>
            <person name="Lipzen A."/>
            <person name="Chen C."/>
            <person name="Yan M."/>
            <person name="Daum C."/>
            <person name="Ng V."/>
            <person name="Clum A."/>
            <person name="Steindorff A."/>
            <person name="Ohm R.A."/>
            <person name="Martin F."/>
            <person name="Silar P."/>
            <person name="Natvig D.O."/>
            <person name="Lalanne C."/>
            <person name="Gautier V."/>
            <person name="Ament-Velasquez S.L."/>
            <person name="Kruys A."/>
            <person name="Hutchinson M.I."/>
            <person name="Powell A.J."/>
            <person name="Barry K."/>
            <person name="Miller A.N."/>
            <person name="Grigoriev I.V."/>
            <person name="Debuchy R."/>
            <person name="Gladieux P."/>
            <person name="Hiltunen Thoren M."/>
            <person name="Johannesson H."/>
        </authorList>
    </citation>
    <scope>NUCLEOTIDE SEQUENCE</scope>
    <source>
        <strain evidence="2">CBS 958.72</strain>
    </source>
</reference>
<reference evidence="2" key="2">
    <citation type="submission" date="2023-06" db="EMBL/GenBank/DDBJ databases">
        <authorList>
            <consortium name="Lawrence Berkeley National Laboratory"/>
            <person name="Haridas S."/>
            <person name="Hensen N."/>
            <person name="Bonometti L."/>
            <person name="Westerberg I."/>
            <person name="Brannstrom I.O."/>
            <person name="Guillou S."/>
            <person name="Cros-Aarteil S."/>
            <person name="Calhoun S."/>
            <person name="Kuo A."/>
            <person name="Mondo S."/>
            <person name="Pangilinan J."/>
            <person name="Riley R."/>
            <person name="Labutti K."/>
            <person name="Andreopoulos B."/>
            <person name="Lipzen A."/>
            <person name="Chen C."/>
            <person name="Yanf M."/>
            <person name="Daum C."/>
            <person name="Ng V."/>
            <person name="Clum A."/>
            <person name="Steindorff A."/>
            <person name="Ohm R."/>
            <person name="Martin F."/>
            <person name="Silar P."/>
            <person name="Natvig D."/>
            <person name="Lalanne C."/>
            <person name="Gautier V."/>
            <person name="Ament-Velasquez S.L."/>
            <person name="Kruys A."/>
            <person name="Hutchinson M.I."/>
            <person name="Powell A.J."/>
            <person name="Barry K."/>
            <person name="Miller A.N."/>
            <person name="Grigoriev I.V."/>
            <person name="Debuchy R."/>
            <person name="Gladieux P."/>
            <person name="Thoren M.H."/>
            <person name="Johannesson H."/>
        </authorList>
    </citation>
    <scope>NUCLEOTIDE SEQUENCE</scope>
    <source>
        <strain evidence="2">CBS 958.72</strain>
    </source>
</reference>
<dbReference type="PANTHER" id="PTHR43135">
    <property type="entry name" value="ALPHA-D-RIBOSE 1-METHYLPHOSPHONATE 5-TRIPHOSPHATE DIPHOSPHATASE"/>
    <property type="match status" value="1"/>
</dbReference>
<dbReference type="GO" id="GO:0016810">
    <property type="term" value="F:hydrolase activity, acting on carbon-nitrogen (but not peptide) bonds"/>
    <property type="evidence" value="ECO:0007669"/>
    <property type="project" value="InterPro"/>
</dbReference>
<dbReference type="EMBL" id="JAULSN010000006">
    <property type="protein sequence ID" value="KAK3369725.1"/>
    <property type="molecule type" value="Genomic_DNA"/>
</dbReference>
<comment type="caution">
    <text evidence="2">The sequence shown here is derived from an EMBL/GenBank/DDBJ whole genome shotgun (WGS) entry which is preliminary data.</text>
</comment>
<protein>
    <recommendedName>
        <fullName evidence="1">Amidohydrolase-related domain-containing protein</fullName>
    </recommendedName>
</protein>
<dbReference type="InterPro" id="IPR011059">
    <property type="entry name" value="Metal-dep_hydrolase_composite"/>
</dbReference>
<dbReference type="Gene3D" id="3.20.20.140">
    <property type="entry name" value="Metal-dependent hydrolases"/>
    <property type="match status" value="1"/>
</dbReference>
<proteinExistence type="predicted"/>
<evidence type="ECO:0000259" key="1">
    <source>
        <dbReference type="Pfam" id="PF01979"/>
    </source>
</evidence>
<dbReference type="Gene3D" id="2.30.40.10">
    <property type="entry name" value="Urease, subunit C, domain 1"/>
    <property type="match status" value="1"/>
</dbReference>
<dbReference type="PANTHER" id="PTHR43135:SF3">
    <property type="entry name" value="ALPHA-D-RIBOSE 1-METHYLPHOSPHONATE 5-TRIPHOSPHATE DIPHOSPHATASE"/>
    <property type="match status" value="1"/>
</dbReference>
<evidence type="ECO:0000313" key="2">
    <source>
        <dbReference type="EMBL" id="KAK3369725.1"/>
    </source>
</evidence>
<dbReference type="AlphaFoldDB" id="A0AAE0K5I4"/>
<sequence length="238" mass="26230">MPNSKTFTVHSSLLFNPKKKAFIKNVSIKVDRQSGAIADVVKRAEDEDDASLQLEDDDIDLRGKEVLPGFVDSHTHVFLYSYKERPAGKQMRDESTVERLVRATNHVRAALLAGYTTYRDLGTETLGNADANLRDCINCGLTPGPRLFVATEALASSGSYELRIENRFGGALSVARACGPVDSVDGVCAAVRRCVGDGADFIKFYADFRCKVMRFLNARADWAPVRLLNENEYGGCRV</sequence>
<name>A0AAE0K5I4_9PEZI</name>